<name>A0A8S4GCR8_PLUXY</name>
<evidence type="ECO:0000256" key="1">
    <source>
        <dbReference type="SAM" id="MobiDB-lite"/>
    </source>
</evidence>
<accession>A0A8S4GCR8</accession>
<feature type="compositionally biased region" description="Basic and acidic residues" evidence="1">
    <location>
        <begin position="882"/>
        <end position="892"/>
    </location>
</feature>
<comment type="caution">
    <text evidence="2">The sequence shown here is derived from an EMBL/GenBank/DDBJ whole genome shotgun (WGS) entry which is preliminary data.</text>
</comment>
<organism evidence="2 3">
    <name type="scientific">Plutella xylostella</name>
    <name type="common">Diamondback moth</name>
    <name type="synonym">Plutella maculipennis</name>
    <dbReference type="NCBI Taxonomy" id="51655"/>
    <lineage>
        <taxon>Eukaryota</taxon>
        <taxon>Metazoa</taxon>
        <taxon>Ecdysozoa</taxon>
        <taxon>Arthropoda</taxon>
        <taxon>Hexapoda</taxon>
        <taxon>Insecta</taxon>
        <taxon>Pterygota</taxon>
        <taxon>Neoptera</taxon>
        <taxon>Endopterygota</taxon>
        <taxon>Lepidoptera</taxon>
        <taxon>Glossata</taxon>
        <taxon>Ditrysia</taxon>
        <taxon>Yponomeutoidea</taxon>
        <taxon>Plutellidae</taxon>
        <taxon>Plutella</taxon>
    </lineage>
</organism>
<evidence type="ECO:0000313" key="3">
    <source>
        <dbReference type="Proteomes" id="UP000653454"/>
    </source>
</evidence>
<feature type="compositionally biased region" description="Basic residues" evidence="1">
    <location>
        <begin position="906"/>
        <end position="915"/>
    </location>
</feature>
<feature type="compositionally biased region" description="Basic residues" evidence="1">
    <location>
        <begin position="871"/>
        <end position="881"/>
    </location>
</feature>
<dbReference type="Proteomes" id="UP000653454">
    <property type="component" value="Unassembled WGS sequence"/>
</dbReference>
<feature type="region of interest" description="Disordered" evidence="1">
    <location>
        <begin position="871"/>
        <end position="925"/>
    </location>
</feature>
<reference evidence="2" key="1">
    <citation type="submission" date="2020-11" db="EMBL/GenBank/DDBJ databases">
        <authorList>
            <person name="Whiteford S."/>
        </authorList>
    </citation>
    <scope>NUCLEOTIDE SEQUENCE</scope>
</reference>
<dbReference type="AlphaFoldDB" id="A0A8S4GCR8"/>
<proteinExistence type="predicted"/>
<gene>
    <name evidence="2" type="ORF">PLXY2_LOCUS15761</name>
</gene>
<sequence length="925" mass="103851">MGLQRAAAARRRRLDALLLGGPGYTLDSVWAGLYPGLLLMYTLTKLSTTDEHNTNLSTWLEWQRRPQNTVNYGHSRDSEILSELLQYADAKRFEDAPSTQNPVFNTQDIVTQNIPVPSPVKLPVNPLPMKPPTKKKTKAAIVKPIVNKPIGSKDGDIRALFSTATKSTKNYTKLISDLGIPNDGSVPTSLIDLMVDLSLESTNNIVRKCYICAYVCECSFFNDMKKVKKDKLAVPSFLKKPILPDIDLLDDIDADIIEECAKKPDIDNLELNEILVDKNRDNESTNFDLEFDFESPVEEVNNDVPNESADKNFDIGNIEDIFADSSPEEAIEKELVKEDKNSSNPKDALGFFGLDSIEDIFADSDDSIQSVNNVVTETVTKPNTKDNDAPKEVINEEKIFDNFDVPAPIEYPASPSILSGRRKKTISTSPILCSQAKRVKLSTKKDSHSTPILKPKSLSAVFNNEEVIEIMEDNNNKLKQNTGSTTKESSIVNTSNKSMFTITQLVEMINKTQADNSKQEPSISKEDEILLTQLQQQDNERSMSPILLTQADKKRSSSKKKTKNLQIRKNHSLIVLDSDSDSDNDIDNTQVYDIENSENIGTLSNEPKENLLPNSPVGNKRKFDVDVSDDLNASPYFNKKAKLDENVPKPLSLQEKIIAALSTKKSKKLSPKKVESINFMYSSPTIGSQKENLSPKVLRNGFHSPNKEEKKETLNDSDDDFVMDIDKRCQSPKIKKTQESTIVNHKIRKKKPPRNEFLDLSAQISSDECSGDELSDDSVGSIIDFICDDEEHAVKEDMHALYLESVKSPVKGMFKIPQLPSKYKNADILSQYVEEDAYEMDSFCVDSHIGLTQVHDDSELELAEQILEMKRKRRRKPKPKNTRVDDKTKETPTVELLSQSGDSPVIKRRQMKVVRRISSDSDDSS</sequence>
<protein>
    <submittedName>
        <fullName evidence="2">(diamondback moth) hypothetical protein</fullName>
    </submittedName>
</protein>
<keyword evidence="3" id="KW-1185">Reference proteome</keyword>
<feature type="region of interest" description="Disordered" evidence="1">
    <location>
        <begin position="535"/>
        <end position="564"/>
    </location>
</feature>
<dbReference type="EMBL" id="CAJHNJ030000259">
    <property type="protein sequence ID" value="CAG9137507.1"/>
    <property type="molecule type" value="Genomic_DNA"/>
</dbReference>
<evidence type="ECO:0000313" key="2">
    <source>
        <dbReference type="EMBL" id="CAG9137507.1"/>
    </source>
</evidence>